<name>A0A382B7U4_9ZZZZ</name>
<comment type="cofactor">
    <cofactor evidence="1">
        <name>Mg(2+)</name>
        <dbReference type="ChEBI" id="CHEBI:18420"/>
    </cofactor>
</comment>
<dbReference type="FunFam" id="1.10.600.10:FF:000002">
    <property type="entry name" value="Octaprenyl diphosphate synthase"/>
    <property type="match status" value="1"/>
</dbReference>
<comment type="similarity">
    <text evidence="2">Belongs to the FPP/GGPP synthase family.</text>
</comment>
<dbReference type="PROSITE" id="PS00444">
    <property type="entry name" value="POLYPRENYL_SYNTHASE_2"/>
    <property type="match status" value="1"/>
</dbReference>
<keyword evidence="4" id="KW-0479">Metal-binding</keyword>
<dbReference type="PROSITE" id="PS00723">
    <property type="entry name" value="POLYPRENYL_SYNTHASE_1"/>
    <property type="match status" value="1"/>
</dbReference>
<accession>A0A382B7U4</accession>
<reference evidence="6" key="1">
    <citation type="submission" date="2018-05" db="EMBL/GenBank/DDBJ databases">
        <authorList>
            <person name="Lanie J.A."/>
            <person name="Ng W.-L."/>
            <person name="Kazmierczak K.M."/>
            <person name="Andrzejewski T.M."/>
            <person name="Davidsen T.M."/>
            <person name="Wayne K.J."/>
            <person name="Tettelin H."/>
            <person name="Glass J.I."/>
            <person name="Rusch D."/>
            <person name="Podicherti R."/>
            <person name="Tsui H.-C.T."/>
            <person name="Winkler M.E."/>
        </authorList>
    </citation>
    <scope>NUCLEOTIDE SEQUENCE</scope>
</reference>
<evidence type="ECO:0000256" key="3">
    <source>
        <dbReference type="ARBA" id="ARBA00022679"/>
    </source>
</evidence>
<evidence type="ECO:0000313" key="6">
    <source>
        <dbReference type="EMBL" id="SVB09865.1"/>
    </source>
</evidence>
<evidence type="ECO:0000256" key="2">
    <source>
        <dbReference type="ARBA" id="ARBA00006706"/>
    </source>
</evidence>
<sequence length="337" mass="36838">MYALPRQKELAPEKGIQLDQVSEPVSEDLVSVDRHIGEQLASDVALIRQMGSYLVAAGGKRLRPITLLLAAKALRYRGTDHIALAAVIELIHTATLMHDDVVDHSELRRGQRTGNAVWGNAASVLVGDFMYSRSFEMMVTVNRMRVMEIMASTTNAIAEGEVMQLLHLNSPDLGETEYLEMIERKTARLFQSATQLAGVLAGADATTEKALTAFGLNLGIAFQISDDLLDYGPPSLALGKNLGDDLAEGKCTLPLIHALRNGNNKEIELLRSAIENGDREKIQLIQGIIESTGSVAYTSRRAQEYAIAAKSQLKKLPESIYLASLRDLADFSVSRIH</sequence>
<dbReference type="EMBL" id="UINC01028600">
    <property type="protein sequence ID" value="SVB09865.1"/>
    <property type="molecule type" value="Genomic_DNA"/>
</dbReference>
<keyword evidence="3" id="KW-0808">Transferase</keyword>
<organism evidence="6">
    <name type="scientific">marine metagenome</name>
    <dbReference type="NCBI Taxonomy" id="408172"/>
    <lineage>
        <taxon>unclassified sequences</taxon>
        <taxon>metagenomes</taxon>
        <taxon>ecological metagenomes</taxon>
    </lineage>
</organism>
<dbReference type="GO" id="GO:0008299">
    <property type="term" value="P:isoprenoid biosynthetic process"/>
    <property type="evidence" value="ECO:0007669"/>
    <property type="project" value="InterPro"/>
</dbReference>
<dbReference type="SFLD" id="SFLDS00005">
    <property type="entry name" value="Isoprenoid_Synthase_Type_I"/>
    <property type="match status" value="1"/>
</dbReference>
<dbReference type="GO" id="GO:0046872">
    <property type="term" value="F:metal ion binding"/>
    <property type="evidence" value="ECO:0007669"/>
    <property type="project" value="UniProtKB-KW"/>
</dbReference>
<gene>
    <name evidence="6" type="ORF">METZ01_LOCUS162719</name>
</gene>
<dbReference type="AlphaFoldDB" id="A0A382B7U4"/>
<evidence type="ECO:0000256" key="1">
    <source>
        <dbReference type="ARBA" id="ARBA00001946"/>
    </source>
</evidence>
<keyword evidence="5" id="KW-0460">Magnesium</keyword>
<dbReference type="InterPro" id="IPR000092">
    <property type="entry name" value="Polyprenyl_synt"/>
</dbReference>
<dbReference type="PANTHER" id="PTHR12001">
    <property type="entry name" value="GERANYLGERANYL PYROPHOSPHATE SYNTHASE"/>
    <property type="match status" value="1"/>
</dbReference>
<dbReference type="CDD" id="cd00685">
    <property type="entry name" value="Trans_IPPS_HT"/>
    <property type="match status" value="1"/>
</dbReference>
<dbReference type="PANTHER" id="PTHR12001:SF69">
    <property type="entry name" value="ALL TRANS-POLYPRENYL-DIPHOSPHATE SYNTHASE PDSS1"/>
    <property type="match status" value="1"/>
</dbReference>
<dbReference type="Gene3D" id="1.10.600.10">
    <property type="entry name" value="Farnesyl Diphosphate Synthase"/>
    <property type="match status" value="1"/>
</dbReference>
<dbReference type="InterPro" id="IPR033749">
    <property type="entry name" value="Polyprenyl_synt_CS"/>
</dbReference>
<evidence type="ECO:0000256" key="4">
    <source>
        <dbReference type="ARBA" id="ARBA00022723"/>
    </source>
</evidence>
<dbReference type="InterPro" id="IPR008949">
    <property type="entry name" value="Isoprenoid_synthase_dom_sf"/>
</dbReference>
<dbReference type="GO" id="GO:0004659">
    <property type="term" value="F:prenyltransferase activity"/>
    <property type="evidence" value="ECO:0007669"/>
    <property type="project" value="InterPro"/>
</dbReference>
<proteinExistence type="inferred from homology"/>
<dbReference type="SUPFAM" id="SSF48576">
    <property type="entry name" value="Terpenoid synthases"/>
    <property type="match status" value="1"/>
</dbReference>
<evidence type="ECO:0008006" key="7">
    <source>
        <dbReference type="Google" id="ProtNLM"/>
    </source>
</evidence>
<protein>
    <recommendedName>
        <fullName evidence="7">Octaprenyl diphosphate synthase</fullName>
    </recommendedName>
</protein>
<evidence type="ECO:0000256" key="5">
    <source>
        <dbReference type="ARBA" id="ARBA00022842"/>
    </source>
</evidence>
<dbReference type="Pfam" id="PF00348">
    <property type="entry name" value="polyprenyl_synt"/>
    <property type="match status" value="1"/>
</dbReference>